<comment type="similarity">
    <text evidence="2 7">Belongs to the glycosyl hydrolase 3 family.</text>
</comment>
<dbReference type="InterPro" id="IPR051915">
    <property type="entry name" value="Cellulose_Degrad_GH3"/>
</dbReference>
<dbReference type="EMBL" id="JACHXW010000014">
    <property type="protein sequence ID" value="MBB3154123.1"/>
    <property type="molecule type" value="Genomic_DNA"/>
</dbReference>
<keyword evidence="5 7" id="KW-0378">Hydrolase</keyword>
<feature type="region of interest" description="Disordered" evidence="8">
    <location>
        <begin position="2080"/>
        <end position="2119"/>
    </location>
</feature>
<evidence type="ECO:0000256" key="5">
    <source>
        <dbReference type="ARBA" id="ARBA00022801"/>
    </source>
</evidence>
<dbReference type="Gene3D" id="3.40.50.1700">
    <property type="entry name" value="Glycoside hydrolase family 3 C-terminal domain"/>
    <property type="match status" value="1"/>
</dbReference>
<dbReference type="Gene3D" id="3.20.20.80">
    <property type="entry name" value="Glycosidases"/>
    <property type="match status" value="1"/>
</dbReference>
<comment type="catalytic activity">
    <reaction evidence="1">
        <text>Hydrolysis of terminal, non-reducing beta-D-glucosyl residues with release of beta-D-glucose.</text>
        <dbReference type="EC" id="3.2.1.21"/>
    </reaction>
</comment>
<keyword evidence="6 7" id="KW-0326">Glycosidase</keyword>
<feature type="signal peptide" evidence="9">
    <location>
        <begin position="1"/>
        <end position="26"/>
    </location>
</feature>
<dbReference type="GO" id="GO:0030246">
    <property type="term" value="F:carbohydrate binding"/>
    <property type="evidence" value="ECO:0007669"/>
    <property type="project" value="InterPro"/>
</dbReference>
<feature type="domain" description="SLH" evidence="11">
    <location>
        <begin position="2381"/>
        <end position="2444"/>
    </location>
</feature>
<reference evidence="12 13" key="1">
    <citation type="submission" date="2020-08" db="EMBL/GenBank/DDBJ databases">
        <title>Genomic Encyclopedia of Type Strains, Phase III (KMG-III): the genomes of soil and plant-associated and newly described type strains.</title>
        <authorList>
            <person name="Whitman W."/>
        </authorList>
    </citation>
    <scope>NUCLEOTIDE SEQUENCE [LARGE SCALE GENOMIC DNA]</scope>
    <source>
        <strain evidence="12 13">CECT 8234</strain>
    </source>
</reference>
<dbReference type="InterPro" id="IPR033453">
    <property type="entry name" value="Glyco_hydro_30_TIM-barrel"/>
</dbReference>
<dbReference type="Pfam" id="PF03422">
    <property type="entry name" value="CBM_6"/>
    <property type="match status" value="4"/>
</dbReference>
<dbReference type="Pfam" id="PF17189">
    <property type="entry name" value="Glyco_hydro_30C"/>
    <property type="match status" value="1"/>
</dbReference>
<evidence type="ECO:0000256" key="6">
    <source>
        <dbReference type="ARBA" id="ARBA00023295"/>
    </source>
</evidence>
<dbReference type="SUPFAM" id="SSF49785">
    <property type="entry name" value="Galactose-binding domain-like"/>
    <property type="match status" value="5"/>
</dbReference>
<organism evidence="12 13">
    <name type="scientific">Paenibacillus endophyticus</name>
    <dbReference type="NCBI Taxonomy" id="1294268"/>
    <lineage>
        <taxon>Bacteria</taxon>
        <taxon>Bacillati</taxon>
        <taxon>Bacillota</taxon>
        <taxon>Bacilli</taxon>
        <taxon>Bacillales</taxon>
        <taxon>Paenibacillaceae</taxon>
        <taxon>Paenibacillus</taxon>
    </lineage>
</organism>
<dbReference type="InterPro" id="IPR036881">
    <property type="entry name" value="Glyco_hydro_3_C_sf"/>
</dbReference>
<dbReference type="InterPro" id="IPR019800">
    <property type="entry name" value="Glyco_hydro_3_AS"/>
</dbReference>
<dbReference type="SUPFAM" id="SSF52279">
    <property type="entry name" value="Beta-D-glucan exohydrolase, C-terminal domain"/>
    <property type="match status" value="1"/>
</dbReference>
<dbReference type="InterPro" id="IPR001764">
    <property type="entry name" value="Glyco_hydro_3_N"/>
</dbReference>
<dbReference type="Pfam" id="PF02055">
    <property type="entry name" value="Glyco_hydro_30"/>
    <property type="match status" value="1"/>
</dbReference>
<dbReference type="Proteomes" id="UP000518605">
    <property type="component" value="Unassembled WGS sequence"/>
</dbReference>
<feature type="domain" description="CBM6" evidence="10">
    <location>
        <begin position="655"/>
        <end position="778"/>
    </location>
</feature>
<dbReference type="Gene3D" id="2.60.40.1180">
    <property type="entry name" value="Golgi alpha-mannosidase II"/>
    <property type="match status" value="1"/>
</dbReference>
<dbReference type="PRINTS" id="PR00133">
    <property type="entry name" value="GLHYDRLASE3"/>
</dbReference>
<feature type="region of interest" description="Disordered" evidence="8">
    <location>
        <begin position="662"/>
        <end position="681"/>
    </location>
</feature>
<comment type="caution">
    <text evidence="12">The sequence shown here is derived from an EMBL/GenBank/DDBJ whole genome shotgun (WGS) entry which is preliminary data.</text>
</comment>
<keyword evidence="13" id="KW-1185">Reference proteome</keyword>
<dbReference type="InterPro" id="IPR006584">
    <property type="entry name" value="Cellulose-bd_IV"/>
</dbReference>
<dbReference type="CDD" id="cd04080">
    <property type="entry name" value="CBM6_cellulase-like"/>
    <property type="match status" value="2"/>
</dbReference>
<evidence type="ECO:0000256" key="9">
    <source>
        <dbReference type="SAM" id="SignalP"/>
    </source>
</evidence>
<proteinExistence type="inferred from homology"/>
<dbReference type="SMART" id="SM00606">
    <property type="entry name" value="CBD_IV"/>
    <property type="match status" value="4"/>
</dbReference>
<dbReference type="SUPFAM" id="SSF51445">
    <property type="entry name" value="(Trans)glycosidases"/>
    <property type="match status" value="2"/>
</dbReference>
<name>A0A7W5CAH8_9BACL</name>
<dbReference type="Pfam" id="PF00395">
    <property type="entry name" value="SLH"/>
    <property type="match status" value="3"/>
</dbReference>
<dbReference type="PANTHER" id="PTHR30620">
    <property type="entry name" value="PERIPLASMIC BETA-GLUCOSIDASE-RELATED"/>
    <property type="match status" value="1"/>
</dbReference>
<dbReference type="Gene3D" id="2.60.120.260">
    <property type="entry name" value="Galactose-binding domain-like"/>
    <property type="match status" value="5"/>
</dbReference>
<evidence type="ECO:0000259" key="11">
    <source>
        <dbReference type="PROSITE" id="PS51272"/>
    </source>
</evidence>
<keyword evidence="4 9" id="KW-0732">Signal</keyword>
<sequence length="2503" mass="267060">MNRKMSMMTAMLLVVSLMTSLFSVGAAPLAQTAGGLPAYLDPSKSVEARAADLLARMTIEERAGQMIQPEKGNITPEEVKQYFIGSVLSGGGSFPNGKQQDSTRENWQTLIDGYQDGALSTRLGIPLLYGVDGVHGHNNVKGATLFPHNIGLGAANNAELVKRIGAATAKEIRSTGANWDFAPTIAAPQDIRWGRTYEGYSGSQAISKALGAAYIKGLQGETAAERSQTSRVVGAAKHFIGEGYTDNGANQGNVTKYTEDELLASDLDMYRAAVEAGVQTVMASYHSIQGLKMHANKRLLTDVLKGELGFKGFVISDYNAIQQITRDQDGAPVSGLKNQLLASVNAGVDMFMLTGDWKASLNHLISLVKDGSLTEERLNDAVLRILKVKLSSGLFEFPKTDEAMTTYMGAGEHRQLARQAAAESLVLLKNDVVNGSPIMSQLKDMDKIFVAGKNANDIGNQSGGWSITWQGASGAITAGTTIYEGLKEAAGASKTVTYNKHGRGAAGYDAAIAVVGETPYAETTGDRTSLNLDEEDLATIANIRAADPNIPIIVVLVSGRPMTIADQMDDWDALIAAWLPGTEGQGVADVLLGAKEFKGKNPIKWPFYLTNYPIMTDSSPNLLFAIGYGLTSGQATPALPDKPVQPELPSLPVPGKIEAEAFTAKSSGLNTEDTQDSGGGKNIGWTAAGAWLDYHVKIAEPGTYKAEFRYAGNGGATGIKVKTEDGATAGTLNAGSTGGWQNWQTAAAENIVLTKAGLQTLRLEFIAGDMNFNWVEFTRTGDVPAGNGGGGTTDPGNGGSESAFIDGAVEAWISSERDAGDRKWYYADRYLAGDKKLEQQDNLDLALPSGNTATAITIDPDKKYQTMLGIGSSMEEATIHNLIKMSPEKQNELLRKLIDKDNGIGMSLVRLTIGTSDFTAQKFYSYDDLPAGETDVELKKFSIQKDIDFGIIGTVKKMQAINPELQFFASPWSPPGWMKTTDSMVRGQVKEEYLPVLASYYVKFLEAYAEQGIFFEGMTLQNEPLLEIDYPSTAMSWQQAARLAKLLRAKLDQHSDAKIKRVKLWMFDHNPGDTMAYPAQILGNPIDGAYDAIEGTAFHDYGGELSMMTELHKLFPEKSVYLTERAVWGTAGADRIAQYFRNYAKSYNSWVTMLDSDISSHQWVGVPDPTPVVQDSSNPDHYWLLPEYYLMGQYTKFVKSGYVRIDSNYGSASTVTNVAFASPDGKEIVAVVTNQTNDAQPFKFLVDGLQINAVIPAKSTATYRWNRTQIADVPAVIDATRYTTAEGSFAVDPSGYLGSFAADGTASFDYAIGVAEAGEYDLDLALAGYQTDGSVSFELNGVPFVTLPVKQTTNQWGDFASQRVRVELPAGTHKLTMSASKNDYNIKSIAFSKAAGEAVQLPALIEASRFETAHQVLIDGAAVSYADPGDWMDYKVQVPADGRYGITYQYATMNVGARAELAIGAEVLATTELPQTAAWDAWETAADSVILTAGIHTLRVRIQGQSFNLNALAIGPAIIADASAVTEGAEDGQAITVHLLNDIYKQELTSGNWSIEGYEGTVADSVYRTADNIVNLKVSGSAVRDYDTDRIVTVTASAYEAETGSMGGMMSTQAVFKAINDDESLSLSDNEVAYGVNGKELILTLAGGNFIASELDAITLSGTALTEGGVSLGAAELINKSQAKLILNWNEKVYYNELELQVNVPVQAYNDSSSGKALTANAALLGTENVTAPIGLLSFHALDQFNRLKGFAVTGTGSEAKLSQIDAGDYADYLVNVPAAGPYAVTFKVTSNSQVVNGIVLEAQNGAVRKVLTVPNLYNQVVEMRVVMDLAEGDQKLRIAAGASGYELRGIAIEPHGAQTMDESGSMKIEAESYSRADAAAVQSNLDGETLLFKNVGFIAASGSLYFDVNVARTGFYKVTYRYATPQAGVSGTLSVSGSKLSTTPLGASGGWNAYVETSGIVKLDEGVQSLQFTSNNDGANLDWIVLEETEEAAPITGTVSLPTASLKPGAYQGPKELSLTSATEGAAIYYTTDGSVPSSVNGKLFTGKLKWNQLAVIRAIAVKEGMKDSYIAPFTYIITPGEDQPSPTPTPTPTQGPDVTPGPIGTTNPGSGTGGKHLTAPIPVVDAGSRVGKTEISQAMLDSVWKPGQSASDAVETIIITVPSASGANGYEIGLPKASISTAKLSVQYEVRTASGTLIVPSHMLNSLPEDAKSVTIVIASVDKSKLSEEARSAIVDRPAVELNLYVDGIKTEWNNPEAPVNVAVSYTPTAEELQSSEHMTVRYFAPDGRVIAVPSGKYDRAKEAVTFATNHFSTYGVVFVQQSFDDLGKHAWAKQAIEVMASKGVINGVSSKAYAPSEKVKRADFITLLVRTLNLQAAAQGSFTDVAEGAYYYEAVAAAKKLGIAAGRSDGSFDPNAAITRQEMMAMTARALQVSGKKLKAGSSQELSGFTDLQQLAPYAKESAALLAANGIVKGAGSKLNPRGLTTRAEAAVMMYAIYNK</sequence>
<dbReference type="InterPro" id="IPR005084">
    <property type="entry name" value="CBM6"/>
</dbReference>
<dbReference type="InterPro" id="IPR036962">
    <property type="entry name" value="Glyco_hydro_3_N_sf"/>
</dbReference>
<dbReference type="InterPro" id="IPR017853">
    <property type="entry name" value="GH"/>
</dbReference>
<feature type="chain" id="PRO_5030677645" description="beta-glucosidase" evidence="9">
    <location>
        <begin position="27"/>
        <end position="2503"/>
    </location>
</feature>
<accession>A0A7W5CAH8</accession>
<gene>
    <name evidence="12" type="ORF">FHS16_004199</name>
</gene>
<dbReference type="GO" id="GO:0008422">
    <property type="term" value="F:beta-glucosidase activity"/>
    <property type="evidence" value="ECO:0007669"/>
    <property type="project" value="UniProtKB-EC"/>
</dbReference>
<evidence type="ECO:0000256" key="2">
    <source>
        <dbReference type="ARBA" id="ARBA00005336"/>
    </source>
</evidence>
<dbReference type="InterPro" id="IPR001119">
    <property type="entry name" value="SLH_dom"/>
</dbReference>
<feature type="domain" description="SLH" evidence="11">
    <location>
        <begin position="2322"/>
        <end position="2380"/>
    </location>
</feature>
<dbReference type="InterPro" id="IPR013780">
    <property type="entry name" value="Glyco_hydro_b"/>
</dbReference>
<dbReference type="GO" id="GO:0009251">
    <property type="term" value="P:glucan catabolic process"/>
    <property type="evidence" value="ECO:0007669"/>
    <property type="project" value="TreeGrafter"/>
</dbReference>
<dbReference type="PROSITE" id="PS00775">
    <property type="entry name" value="GLYCOSYL_HYDROL_F3"/>
    <property type="match status" value="1"/>
</dbReference>
<dbReference type="Pfam" id="PF01915">
    <property type="entry name" value="Glyco_hydro_3_C"/>
    <property type="match status" value="1"/>
</dbReference>
<dbReference type="Pfam" id="PF13290">
    <property type="entry name" value="CHB_HEX_C_1"/>
    <property type="match status" value="1"/>
</dbReference>
<evidence type="ECO:0000256" key="1">
    <source>
        <dbReference type="ARBA" id="ARBA00000448"/>
    </source>
</evidence>
<feature type="domain" description="CBM6" evidence="10">
    <location>
        <begin position="1382"/>
        <end position="1515"/>
    </location>
</feature>
<evidence type="ECO:0000256" key="4">
    <source>
        <dbReference type="ARBA" id="ARBA00022729"/>
    </source>
</evidence>
<feature type="domain" description="CBM6" evidence="10">
    <location>
        <begin position="1867"/>
        <end position="1988"/>
    </location>
</feature>
<evidence type="ECO:0000313" key="13">
    <source>
        <dbReference type="Proteomes" id="UP000518605"/>
    </source>
</evidence>
<dbReference type="Pfam" id="PF00933">
    <property type="entry name" value="Glyco_hydro_3"/>
    <property type="match status" value="1"/>
</dbReference>
<protein>
    <recommendedName>
        <fullName evidence="3">beta-glucosidase</fullName>
        <ecNumber evidence="3">3.2.1.21</ecNumber>
    </recommendedName>
</protein>
<dbReference type="EC" id="3.2.1.21" evidence="3"/>
<dbReference type="InterPro" id="IPR059177">
    <property type="entry name" value="GH29D-like_dom"/>
</dbReference>
<feature type="domain" description="SLH" evidence="11">
    <location>
        <begin position="2449"/>
        <end position="2503"/>
    </location>
</feature>
<evidence type="ECO:0000256" key="7">
    <source>
        <dbReference type="RuleBase" id="RU361161"/>
    </source>
</evidence>
<dbReference type="Gene3D" id="3.20.20.300">
    <property type="entry name" value="Glycoside hydrolase, family 3, N-terminal domain"/>
    <property type="match status" value="1"/>
</dbReference>
<dbReference type="InterPro" id="IPR008979">
    <property type="entry name" value="Galactose-bd-like_sf"/>
</dbReference>
<dbReference type="PANTHER" id="PTHR30620:SF16">
    <property type="entry name" value="LYSOSOMAL BETA GLUCOSIDASE"/>
    <property type="match status" value="1"/>
</dbReference>
<dbReference type="InterPro" id="IPR033452">
    <property type="entry name" value="GH30_C"/>
</dbReference>
<evidence type="ECO:0000256" key="8">
    <source>
        <dbReference type="SAM" id="MobiDB-lite"/>
    </source>
</evidence>
<evidence type="ECO:0000313" key="12">
    <source>
        <dbReference type="EMBL" id="MBB3154123.1"/>
    </source>
</evidence>
<evidence type="ECO:0000256" key="3">
    <source>
        <dbReference type="ARBA" id="ARBA00012744"/>
    </source>
</evidence>
<dbReference type="InterPro" id="IPR002772">
    <property type="entry name" value="Glyco_hydro_3_C"/>
</dbReference>
<evidence type="ECO:0000259" key="10">
    <source>
        <dbReference type="PROSITE" id="PS51175"/>
    </source>
</evidence>
<dbReference type="PROSITE" id="PS51175">
    <property type="entry name" value="CBM6"/>
    <property type="match status" value="3"/>
</dbReference>
<dbReference type="RefSeq" id="WP_246431868.1">
    <property type="nucleotide sequence ID" value="NZ_CBCSLB010000014.1"/>
</dbReference>
<dbReference type="PROSITE" id="PS51272">
    <property type="entry name" value="SLH"/>
    <property type="match status" value="3"/>
</dbReference>